<dbReference type="KEGG" id="cbaa:SRAA_0384"/>
<dbReference type="AlphaFoldDB" id="A0A060NL67"/>
<proteinExistence type="inferred from homology"/>
<dbReference type="HOGENOM" id="CLU_155761_1_1_4"/>
<evidence type="ECO:0000256" key="1">
    <source>
        <dbReference type="ARBA" id="ARBA00006226"/>
    </source>
</evidence>
<dbReference type="SUPFAM" id="SSF143011">
    <property type="entry name" value="RelE-like"/>
    <property type="match status" value="1"/>
</dbReference>
<dbReference type="OrthoDB" id="5570653at2"/>
<dbReference type="PANTHER" id="PTHR35601:SF1">
    <property type="entry name" value="TOXIN RELE"/>
    <property type="match status" value="1"/>
</dbReference>
<dbReference type="InterPro" id="IPR035093">
    <property type="entry name" value="RelE/ParE_toxin_dom_sf"/>
</dbReference>
<dbReference type="InterPro" id="IPR007712">
    <property type="entry name" value="RelE/ParE_toxin"/>
</dbReference>
<keyword evidence="2" id="KW-1277">Toxin-antitoxin system</keyword>
<organism evidence="3 4">
    <name type="scientific">Serpentinimonas raichei</name>
    <dbReference type="NCBI Taxonomy" id="1458425"/>
    <lineage>
        <taxon>Bacteria</taxon>
        <taxon>Pseudomonadati</taxon>
        <taxon>Pseudomonadota</taxon>
        <taxon>Betaproteobacteria</taxon>
        <taxon>Burkholderiales</taxon>
        <taxon>Comamonadaceae</taxon>
        <taxon>Serpentinimonas</taxon>
    </lineage>
</organism>
<dbReference type="RefSeq" id="WP_045530666.1">
    <property type="nucleotide sequence ID" value="NZ_AP014568.1"/>
</dbReference>
<dbReference type="STRING" id="1458425.SRAA_0384"/>
<reference evidence="3 4" key="1">
    <citation type="journal article" date="2014" name="Nat. Commun.">
        <title>Physiological and genomic features of highly alkaliphilic hydrogen-utilizing Betaproteobacteria from a continental serpentinizing site.</title>
        <authorList>
            <person name="Suzuki S."/>
            <person name="Kuenen J.G."/>
            <person name="Schipper K."/>
            <person name="van der Velde S."/>
            <person name="Ishii S."/>
            <person name="Wu A."/>
            <person name="Sorokin D.Y."/>
            <person name="Tenney A."/>
            <person name="Meng X.Y."/>
            <person name="Morrill P.L."/>
            <person name="Kamagata Y."/>
            <person name="Muyzer G."/>
            <person name="Nealson K.H."/>
        </authorList>
    </citation>
    <scope>NUCLEOTIDE SEQUENCE [LARGE SCALE GENOMIC DNA]</scope>
    <source>
        <strain evidence="3 4">A1</strain>
    </source>
</reference>
<protein>
    <submittedName>
        <fullName evidence="3">Cytotoxic translational repressor of toxin-antitoxin stability system</fullName>
    </submittedName>
</protein>
<comment type="similarity">
    <text evidence="1">Belongs to the RelE toxin family.</text>
</comment>
<evidence type="ECO:0000313" key="4">
    <source>
        <dbReference type="Proteomes" id="UP000067461"/>
    </source>
</evidence>
<dbReference type="EMBL" id="AP014568">
    <property type="protein sequence ID" value="BAO80238.1"/>
    <property type="molecule type" value="Genomic_DNA"/>
</dbReference>
<evidence type="ECO:0000313" key="3">
    <source>
        <dbReference type="EMBL" id="BAO80238.1"/>
    </source>
</evidence>
<sequence>MAYLIKIDGAAENDLSKLDKPVARRITAFLRERVALLDDPRSIGEPLKGSSLGAFWKYRVGDYRVISLIEDDALRILVIRIGNRREVYQRRP</sequence>
<evidence type="ECO:0000256" key="2">
    <source>
        <dbReference type="ARBA" id="ARBA00022649"/>
    </source>
</evidence>
<keyword evidence="4" id="KW-1185">Reference proteome</keyword>
<dbReference type="Pfam" id="PF05016">
    <property type="entry name" value="ParE_toxin"/>
    <property type="match status" value="1"/>
</dbReference>
<dbReference type="NCBIfam" id="TIGR02385">
    <property type="entry name" value="RelE_StbE"/>
    <property type="match status" value="1"/>
</dbReference>
<name>A0A060NL67_9BURK</name>
<accession>A0A060NL67</accession>
<dbReference type="Gene3D" id="3.30.2310.20">
    <property type="entry name" value="RelE-like"/>
    <property type="match status" value="1"/>
</dbReference>
<dbReference type="PANTHER" id="PTHR35601">
    <property type="entry name" value="TOXIN RELE"/>
    <property type="match status" value="1"/>
</dbReference>
<dbReference type="Proteomes" id="UP000067461">
    <property type="component" value="Chromosome"/>
</dbReference>
<gene>
    <name evidence="3" type="ORF">SRAA_0384</name>
</gene>